<reference evidence="1" key="1">
    <citation type="submission" date="2023-05" db="EMBL/GenBank/DDBJ databases">
        <authorList>
            <consortium name="ELIXIR-Norway"/>
        </authorList>
    </citation>
    <scope>NUCLEOTIDE SEQUENCE</scope>
</reference>
<gene>
    <name evidence="1" type="ORF">MRATA1EN22A_LOCUS13509</name>
</gene>
<evidence type="ECO:0000313" key="2">
    <source>
        <dbReference type="Proteomes" id="UP001162501"/>
    </source>
</evidence>
<sequence>MMQKPLRRNSCCPNSATNGWEERPPVHRTERGGHGGAGTVPSSGSHSTPQRPELAAKDARNTSDDKSQPSQLKDQKWAVLPDRKLQKTQSTPSSRQTTAPTL</sequence>
<dbReference type="EMBL" id="OX596107">
    <property type="protein sequence ID" value="CAN0197195.1"/>
    <property type="molecule type" value="Genomic_DNA"/>
</dbReference>
<organism evidence="1 2">
    <name type="scientific">Rangifer tarandus platyrhynchus</name>
    <name type="common">Svalbard reindeer</name>
    <dbReference type="NCBI Taxonomy" id="3082113"/>
    <lineage>
        <taxon>Eukaryota</taxon>
        <taxon>Metazoa</taxon>
        <taxon>Chordata</taxon>
        <taxon>Craniata</taxon>
        <taxon>Vertebrata</taxon>
        <taxon>Euteleostomi</taxon>
        <taxon>Mammalia</taxon>
        <taxon>Eutheria</taxon>
        <taxon>Laurasiatheria</taxon>
        <taxon>Artiodactyla</taxon>
        <taxon>Ruminantia</taxon>
        <taxon>Pecora</taxon>
        <taxon>Cervidae</taxon>
        <taxon>Odocoileinae</taxon>
        <taxon>Rangifer</taxon>
    </lineage>
</organism>
<evidence type="ECO:0000313" key="1">
    <source>
        <dbReference type="EMBL" id="CAN0197195.1"/>
    </source>
</evidence>
<accession>A0AC59Z3D2</accession>
<protein>
    <submittedName>
        <fullName evidence="1">Uncharacterized protein</fullName>
    </submittedName>
</protein>
<name>A0AC59Z3D2_RANTA</name>
<proteinExistence type="predicted"/>
<reference evidence="1" key="2">
    <citation type="submission" date="2025-03" db="EMBL/GenBank/DDBJ databases">
        <authorList>
            <consortium name="ELIXIR-Norway"/>
            <consortium name="Elixir Norway"/>
        </authorList>
    </citation>
    <scope>NUCLEOTIDE SEQUENCE</scope>
</reference>
<dbReference type="Proteomes" id="UP001162501">
    <property type="component" value="Chromosome 23"/>
</dbReference>